<dbReference type="SUPFAM" id="SSF140566">
    <property type="entry name" value="FlgN-like"/>
    <property type="match status" value="1"/>
</dbReference>
<dbReference type="RefSeq" id="WP_092887460.1">
    <property type="nucleotide sequence ID" value="NZ_CP061498.1"/>
</dbReference>
<organism evidence="1 2">
    <name type="scientific">Roseicitreum antarcticum</name>
    <dbReference type="NCBI Taxonomy" id="564137"/>
    <lineage>
        <taxon>Bacteria</taxon>
        <taxon>Pseudomonadati</taxon>
        <taxon>Pseudomonadota</taxon>
        <taxon>Alphaproteobacteria</taxon>
        <taxon>Rhodobacterales</taxon>
        <taxon>Paracoccaceae</taxon>
        <taxon>Roseicitreum</taxon>
    </lineage>
</organism>
<dbReference type="InterPro" id="IPR036679">
    <property type="entry name" value="FlgN-like_sf"/>
</dbReference>
<evidence type="ECO:0000313" key="1">
    <source>
        <dbReference type="EMBL" id="SDW89930.1"/>
    </source>
</evidence>
<name>A0A1H2XAR6_9RHOB</name>
<dbReference type="Gene3D" id="1.20.58.300">
    <property type="entry name" value="FlgN-like"/>
    <property type="match status" value="1"/>
</dbReference>
<dbReference type="AlphaFoldDB" id="A0A1H2XAR6"/>
<dbReference type="STRING" id="564137.SAMN04488238_104128"/>
<dbReference type="GO" id="GO:0044780">
    <property type="term" value="P:bacterial-type flagellum assembly"/>
    <property type="evidence" value="ECO:0007669"/>
    <property type="project" value="InterPro"/>
</dbReference>
<gene>
    <name evidence="1" type="ORF">SAMN04488238_104128</name>
</gene>
<accession>A0A1H2XAR6</accession>
<evidence type="ECO:0000313" key="2">
    <source>
        <dbReference type="Proteomes" id="UP000198539"/>
    </source>
</evidence>
<dbReference type="EMBL" id="FNOM01000004">
    <property type="protein sequence ID" value="SDW89930.1"/>
    <property type="molecule type" value="Genomic_DNA"/>
</dbReference>
<dbReference type="Proteomes" id="UP000198539">
    <property type="component" value="Unassembled WGS sequence"/>
</dbReference>
<reference evidence="1 2" key="1">
    <citation type="submission" date="2016-10" db="EMBL/GenBank/DDBJ databases">
        <authorList>
            <person name="de Groot N.N."/>
        </authorList>
    </citation>
    <scope>NUCLEOTIDE SEQUENCE [LARGE SCALE GENOMIC DNA]</scope>
    <source>
        <strain evidence="1 2">CGMCC 1.8894</strain>
    </source>
</reference>
<protein>
    <recommendedName>
        <fullName evidence="3">FlgN protein</fullName>
    </recommendedName>
</protein>
<dbReference type="OrthoDB" id="7862860at2"/>
<proteinExistence type="predicted"/>
<keyword evidence="2" id="KW-1185">Reference proteome</keyword>
<evidence type="ECO:0008006" key="3">
    <source>
        <dbReference type="Google" id="ProtNLM"/>
    </source>
</evidence>
<sequence length="113" mass="12338">MAAADRLSRRMLRVLEEERGALLAANFAALPGLLTRKEKLLTALTQLDPAEIDPEVEVRLIRNQALLRASMEGIATARAAFAGLKAGAEFRTYDRRGNSRAVSAPRASVQHRA</sequence>